<dbReference type="InterPro" id="IPR050196">
    <property type="entry name" value="Cytochrome_P450_Monoox"/>
</dbReference>
<dbReference type="PANTHER" id="PTHR24291">
    <property type="entry name" value="CYTOCHROME P450 FAMILY 4"/>
    <property type="match status" value="1"/>
</dbReference>
<sequence length="70" mass="8391">MGVVIIPSMVHRDPKYWPDPEVFDPERFIDNELKHPYSYIPFSAGPQEIASGIVSRRWRRNVYWQHYCVI</sequence>
<dbReference type="SUPFAM" id="SSF48264">
    <property type="entry name" value="Cytochrome P450"/>
    <property type="match status" value="1"/>
</dbReference>
<keyword evidence="4" id="KW-0479">Metal-binding</keyword>
<comment type="subcellular location">
    <subcellularLocation>
        <location evidence="2">Endoplasmic reticulum membrane</location>
    </subcellularLocation>
</comment>
<comment type="cofactor">
    <cofactor evidence="1">
        <name>heme</name>
        <dbReference type="ChEBI" id="CHEBI:30413"/>
    </cofactor>
</comment>
<dbReference type="PRINTS" id="PR00463">
    <property type="entry name" value="EP450I"/>
</dbReference>
<dbReference type="GO" id="GO:0004497">
    <property type="term" value="F:monooxygenase activity"/>
    <property type="evidence" value="ECO:0007669"/>
    <property type="project" value="UniProtKB-KW"/>
</dbReference>
<dbReference type="GO" id="GO:0005506">
    <property type="term" value="F:iron ion binding"/>
    <property type="evidence" value="ECO:0007669"/>
    <property type="project" value="InterPro"/>
</dbReference>
<evidence type="ECO:0000256" key="1">
    <source>
        <dbReference type="ARBA" id="ARBA00001971"/>
    </source>
</evidence>
<dbReference type="Gene3D" id="1.10.630.10">
    <property type="entry name" value="Cytochrome P450"/>
    <property type="match status" value="1"/>
</dbReference>
<dbReference type="GO" id="GO:0016705">
    <property type="term" value="F:oxidoreductase activity, acting on paired donors, with incorporation or reduction of molecular oxygen"/>
    <property type="evidence" value="ECO:0007669"/>
    <property type="project" value="InterPro"/>
</dbReference>
<evidence type="ECO:0000256" key="7">
    <source>
        <dbReference type="ARBA" id="ARBA00023033"/>
    </source>
</evidence>
<comment type="similarity">
    <text evidence="3">Belongs to the cytochrome P450 family.</text>
</comment>
<keyword evidence="6" id="KW-0408">Iron</keyword>
<dbReference type="InterPro" id="IPR002401">
    <property type="entry name" value="Cyt_P450_E_grp-I"/>
</dbReference>
<dbReference type="Pfam" id="PF00067">
    <property type="entry name" value="p450"/>
    <property type="match status" value="1"/>
</dbReference>
<organism evidence="9">
    <name type="scientific">Ascaris suum</name>
    <name type="common">Pig roundworm</name>
    <name type="synonym">Ascaris lumbricoides</name>
    <dbReference type="NCBI Taxonomy" id="6253"/>
    <lineage>
        <taxon>Eukaryota</taxon>
        <taxon>Metazoa</taxon>
        <taxon>Ecdysozoa</taxon>
        <taxon>Nematoda</taxon>
        <taxon>Chromadorea</taxon>
        <taxon>Rhabditida</taxon>
        <taxon>Spirurina</taxon>
        <taxon>Ascaridomorpha</taxon>
        <taxon>Ascaridoidea</taxon>
        <taxon>Ascarididae</taxon>
        <taxon>Ascaris</taxon>
    </lineage>
</organism>
<evidence type="ECO:0000256" key="5">
    <source>
        <dbReference type="ARBA" id="ARBA00022824"/>
    </source>
</evidence>
<dbReference type="PANTHER" id="PTHR24291:SF189">
    <property type="entry name" value="CYTOCHROME P450 4C3-RELATED"/>
    <property type="match status" value="1"/>
</dbReference>
<keyword evidence="4" id="KW-0349">Heme</keyword>
<proteinExistence type="evidence at transcript level"/>
<keyword evidence="5" id="KW-0256">Endoplasmic reticulum</keyword>
<protein>
    <submittedName>
        <fullName evidence="9">Cytochrome P450 4V3</fullName>
    </submittedName>
</protein>
<evidence type="ECO:0000256" key="4">
    <source>
        <dbReference type="ARBA" id="ARBA00022617"/>
    </source>
</evidence>
<evidence type="ECO:0000256" key="2">
    <source>
        <dbReference type="ARBA" id="ARBA00004586"/>
    </source>
</evidence>
<name>F1LHD5_ASCSU</name>
<evidence type="ECO:0000256" key="6">
    <source>
        <dbReference type="ARBA" id="ARBA00023004"/>
    </source>
</evidence>
<accession>F1LHD5</accession>
<evidence type="ECO:0000313" key="9">
    <source>
        <dbReference type="EMBL" id="ADY49539.1"/>
    </source>
</evidence>
<dbReference type="GO" id="GO:0020037">
    <property type="term" value="F:heme binding"/>
    <property type="evidence" value="ECO:0007669"/>
    <property type="project" value="InterPro"/>
</dbReference>
<reference evidence="9" key="1">
    <citation type="journal article" date="2011" name="Genome Res.">
        <title>Deep small RNA sequencing from the nematode Ascaris reveals conservation, functional diversification, and novel developmental profiles.</title>
        <authorList>
            <person name="Wang J."/>
            <person name="Czech B."/>
            <person name="Crunk A."/>
            <person name="Wallace A."/>
            <person name="Mitreva M."/>
            <person name="Hannon G.J."/>
            <person name="Davis R.E."/>
        </authorList>
    </citation>
    <scope>NUCLEOTIDE SEQUENCE</scope>
</reference>
<dbReference type="GO" id="GO:0005789">
    <property type="term" value="C:endoplasmic reticulum membrane"/>
    <property type="evidence" value="ECO:0007669"/>
    <property type="project" value="UniProtKB-SubCell"/>
</dbReference>
<dbReference type="EMBL" id="JI221036">
    <property type="protein sequence ID" value="ADY49539.1"/>
    <property type="molecule type" value="mRNA"/>
</dbReference>
<dbReference type="InterPro" id="IPR001128">
    <property type="entry name" value="Cyt_P450"/>
</dbReference>
<evidence type="ECO:0000256" key="3">
    <source>
        <dbReference type="ARBA" id="ARBA00010617"/>
    </source>
</evidence>
<keyword evidence="7" id="KW-0503">Monooxygenase</keyword>
<keyword evidence="8" id="KW-0472">Membrane</keyword>
<keyword evidence="7" id="KW-0560">Oxidoreductase</keyword>
<dbReference type="AlphaFoldDB" id="F1LHD5"/>
<evidence type="ECO:0000256" key="8">
    <source>
        <dbReference type="ARBA" id="ARBA00023136"/>
    </source>
</evidence>
<dbReference type="InterPro" id="IPR036396">
    <property type="entry name" value="Cyt_P450_sf"/>
</dbReference>